<dbReference type="OrthoDB" id="10248475at2759"/>
<dbReference type="InterPro" id="IPR036874">
    <property type="entry name" value="Carbonic_anhydrase_sf"/>
</dbReference>
<evidence type="ECO:0000256" key="2">
    <source>
        <dbReference type="ARBA" id="ARBA00022723"/>
    </source>
</evidence>
<dbReference type="SMART" id="SM00947">
    <property type="entry name" value="Pro_CA"/>
    <property type="match status" value="1"/>
</dbReference>
<dbReference type="PANTHER" id="PTHR43175:SF3">
    <property type="entry name" value="CARBON DISULFIDE HYDROLASE"/>
    <property type="match status" value="1"/>
</dbReference>
<dbReference type="AlphaFoldDB" id="A0A2H2Z7C1"/>
<gene>
    <name evidence="5" type="ORF">A9Z42_0014840</name>
</gene>
<comment type="similarity">
    <text evidence="1">Belongs to the beta-class carbonic anhydrase family.</text>
</comment>
<name>A0A2H2Z7C1_TRIPA</name>
<evidence type="ECO:0000256" key="4">
    <source>
        <dbReference type="PIRSR" id="PIRSR601765-1"/>
    </source>
</evidence>
<feature type="binding site" evidence="4">
    <location>
        <position position="36"/>
    </location>
    <ligand>
        <name>Zn(2+)</name>
        <dbReference type="ChEBI" id="CHEBI:29105"/>
    </ligand>
</feature>
<feature type="binding site" evidence="4">
    <location>
        <position position="93"/>
    </location>
    <ligand>
        <name>Zn(2+)</name>
        <dbReference type="ChEBI" id="CHEBI:29105"/>
    </ligand>
</feature>
<dbReference type="GO" id="GO:0004089">
    <property type="term" value="F:carbonate dehydratase activity"/>
    <property type="evidence" value="ECO:0007669"/>
    <property type="project" value="InterPro"/>
</dbReference>
<keyword evidence="3 4" id="KW-0862">Zinc</keyword>
<feature type="binding site" evidence="4">
    <location>
        <position position="38"/>
    </location>
    <ligand>
        <name>Zn(2+)</name>
        <dbReference type="ChEBI" id="CHEBI:29105"/>
    </ligand>
</feature>
<dbReference type="InterPro" id="IPR001765">
    <property type="entry name" value="Carbonic_anhydrase"/>
</dbReference>
<proteinExistence type="inferred from homology"/>
<evidence type="ECO:0000313" key="6">
    <source>
        <dbReference type="Proteomes" id="UP000219286"/>
    </source>
</evidence>
<protein>
    <submittedName>
        <fullName evidence="5">Carbonic anhydrase</fullName>
    </submittedName>
</protein>
<evidence type="ECO:0000313" key="5">
    <source>
        <dbReference type="EMBL" id="OTA01212.1"/>
    </source>
</evidence>
<comment type="caution">
    <text evidence="5">The sequence shown here is derived from an EMBL/GenBank/DDBJ whole genome shotgun (WGS) entry which is preliminary data.</text>
</comment>
<organism evidence="5 6">
    <name type="scientific">Trichoderma parareesei</name>
    <name type="common">Filamentous fungus</name>
    <dbReference type="NCBI Taxonomy" id="858221"/>
    <lineage>
        <taxon>Eukaryota</taxon>
        <taxon>Fungi</taxon>
        <taxon>Dikarya</taxon>
        <taxon>Ascomycota</taxon>
        <taxon>Pezizomycotina</taxon>
        <taxon>Sordariomycetes</taxon>
        <taxon>Hypocreomycetidae</taxon>
        <taxon>Hypocreales</taxon>
        <taxon>Hypocreaceae</taxon>
        <taxon>Trichoderma</taxon>
    </lineage>
</organism>
<sequence>MTVASEFEVANQQYAAGFDKADLPMPPGRKVFVLTCMDARLDPAKFLGLEEGHAHVYRNAGGRAAEALRSLIISQQALVRTQLELTAKQQTDCGMLIIKEEEFRDTVKKNTGEDVSHIPFLTIKDLQESVRTDVELLRKNPAVLDVPISGYIYDVKTGKINKVDV</sequence>
<dbReference type="PANTHER" id="PTHR43175">
    <property type="entry name" value="CARBONIC ANHYDRASE"/>
    <property type="match status" value="1"/>
</dbReference>
<dbReference type="CDD" id="cd03379">
    <property type="entry name" value="beta_CA_cladeD"/>
    <property type="match status" value="1"/>
</dbReference>
<evidence type="ECO:0000256" key="1">
    <source>
        <dbReference type="ARBA" id="ARBA00006217"/>
    </source>
</evidence>
<dbReference type="EMBL" id="LFMI01000180">
    <property type="protein sequence ID" value="OTA01212.1"/>
    <property type="molecule type" value="Genomic_DNA"/>
</dbReference>
<dbReference type="GO" id="GO:0008270">
    <property type="term" value="F:zinc ion binding"/>
    <property type="evidence" value="ECO:0007669"/>
    <property type="project" value="InterPro"/>
</dbReference>
<dbReference type="SUPFAM" id="SSF53056">
    <property type="entry name" value="beta-carbonic anhydrase, cab"/>
    <property type="match status" value="1"/>
</dbReference>
<dbReference type="Gene3D" id="3.40.1050.10">
    <property type="entry name" value="Carbonic anhydrase"/>
    <property type="match status" value="1"/>
</dbReference>
<comment type="cofactor">
    <cofactor evidence="4">
        <name>Zn(2+)</name>
        <dbReference type="ChEBI" id="CHEBI:29105"/>
    </cofactor>
    <text evidence="4">Binds 1 zinc ion per subunit.</text>
</comment>
<accession>A0A2H2Z7C1</accession>
<keyword evidence="6" id="KW-1185">Reference proteome</keyword>
<dbReference type="Proteomes" id="UP000219286">
    <property type="component" value="Unassembled WGS sequence"/>
</dbReference>
<evidence type="ECO:0000256" key="3">
    <source>
        <dbReference type="ARBA" id="ARBA00022833"/>
    </source>
</evidence>
<reference evidence="5 6" key="1">
    <citation type="journal article" date="2015" name="Genome Announc.">
        <title>Genome sequence and annotation of Trichoderma parareesei, the ancestor of the cellulase producer Trichoderma reesei.</title>
        <authorList>
            <person name="Yang D."/>
            <person name="Pomraning K."/>
            <person name="Kopchinskiy A."/>
            <person name="Karimi Aghcheh R."/>
            <person name="Atanasova L."/>
            <person name="Chenthamara K."/>
            <person name="Baker S.E."/>
            <person name="Zhang R."/>
            <person name="Shen Q."/>
            <person name="Freitag M."/>
            <person name="Kubicek C.P."/>
            <person name="Druzhinina I.S."/>
        </authorList>
    </citation>
    <scope>NUCLEOTIDE SEQUENCE [LARGE SCALE GENOMIC DNA]</scope>
    <source>
        <strain evidence="5 6">CBS 125925</strain>
    </source>
</reference>
<keyword evidence="2 4" id="KW-0479">Metal-binding</keyword>